<proteinExistence type="predicted"/>
<evidence type="ECO:0000313" key="3">
    <source>
        <dbReference type="Proteomes" id="UP000299102"/>
    </source>
</evidence>
<accession>A0A4C1UDT5</accession>
<reference evidence="2 3" key="1">
    <citation type="journal article" date="2019" name="Commun. Biol.">
        <title>The bagworm genome reveals a unique fibroin gene that provides high tensile strength.</title>
        <authorList>
            <person name="Kono N."/>
            <person name="Nakamura H."/>
            <person name="Ohtoshi R."/>
            <person name="Tomita M."/>
            <person name="Numata K."/>
            <person name="Arakawa K."/>
        </authorList>
    </citation>
    <scope>NUCLEOTIDE SEQUENCE [LARGE SCALE GENOMIC DNA]</scope>
</reference>
<protein>
    <submittedName>
        <fullName evidence="2">Uncharacterized protein</fullName>
    </submittedName>
</protein>
<dbReference type="Proteomes" id="UP000299102">
    <property type="component" value="Unassembled WGS sequence"/>
</dbReference>
<evidence type="ECO:0000256" key="1">
    <source>
        <dbReference type="SAM" id="MobiDB-lite"/>
    </source>
</evidence>
<keyword evidence="3" id="KW-1185">Reference proteome</keyword>
<sequence>MLWPIRLQHGCQIAGNLGRLDRRERCPGHRYAIFHSIIDAPRFISSDSFYSTVQFASATPAMQLNAPPFALLAPATRQRQRIARSPAKSIKTVKKCRLAVGTPSTRPVVDRLPRLGRDSNGRR</sequence>
<dbReference type="AlphaFoldDB" id="A0A4C1UDT5"/>
<gene>
    <name evidence="2" type="ORF">EVAR_20863_1</name>
</gene>
<name>A0A4C1UDT5_EUMVA</name>
<feature type="region of interest" description="Disordered" evidence="1">
    <location>
        <begin position="102"/>
        <end position="123"/>
    </location>
</feature>
<feature type="compositionally biased region" description="Basic and acidic residues" evidence="1">
    <location>
        <begin position="108"/>
        <end position="123"/>
    </location>
</feature>
<comment type="caution">
    <text evidence="2">The sequence shown here is derived from an EMBL/GenBank/DDBJ whole genome shotgun (WGS) entry which is preliminary data.</text>
</comment>
<dbReference type="EMBL" id="BGZK01000162">
    <property type="protein sequence ID" value="GBP24538.1"/>
    <property type="molecule type" value="Genomic_DNA"/>
</dbReference>
<evidence type="ECO:0000313" key="2">
    <source>
        <dbReference type="EMBL" id="GBP24538.1"/>
    </source>
</evidence>
<organism evidence="2 3">
    <name type="scientific">Eumeta variegata</name>
    <name type="common">Bagworm moth</name>
    <name type="synonym">Eumeta japonica</name>
    <dbReference type="NCBI Taxonomy" id="151549"/>
    <lineage>
        <taxon>Eukaryota</taxon>
        <taxon>Metazoa</taxon>
        <taxon>Ecdysozoa</taxon>
        <taxon>Arthropoda</taxon>
        <taxon>Hexapoda</taxon>
        <taxon>Insecta</taxon>
        <taxon>Pterygota</taxon>
        <taxon>Neoptera</taxon>
        <taxon>Endopterygota</taxon>
        <taxon>Lepidoptera</taxon>
        <taxon>Glossata</taxon>
        <taxon>Ditrysia</taxon>
        <taxon>Tineoidea</taxon>
        <taxon>Psychidae</taxon>
        <taxon>Oiketicinae</taxon>
        <taxon>Eumeta</taxon>
    </lineage>
</organism>